<organism evidence="6 7">
    <name type="scientific">Alkanindiges hydrocarboniclasticus</name>
    <dbReference type="NCBI Taxonomy" id="1907941"/>
    <lineage>
        <taxon>Bacteria</taxon>
        <taxon>Pseudomonadati</taxon>
        <taxon>Pseudomonadota</taxon>
        <taxon>Gammaproteobacteria</taxon>
        <taxon>Moraxellales</taxon>
        <taxon>Moraxellaceae</taxon>
        <taxon>Alkanindiges</taxon>
    </lineage>
</organism>
<proteinExistence type="inferred from homology"/>
<dbReference type="OrthoDB" id="9795145at2"/>
<comment type="subunit">
    <text evidence="5">Homotetramer, a dimer of dimers. One homotetramer interacts with 1 SecA dimer.</text>
</comment>
<dbReference type="AlphaFoldDB" id="A0A1S8CXC6"/>
<keyword evidence="3 5" id="KW-0653">Protein transport</keyword>
<dbReference type="InterPro" id="IPR035958">
    <property type="entry name" value="SecB-like_sf"/>
</dbReference>
<comment type="similarity">
    <text evidence="1 5">Belongs to the SecB family.</text>
</comment>
<dbReference type="Pfam" id="PF02556">
    <property type="entry name" value="SecB"/>
    <property type="match status" value="1"/>
</dbReference>
<dbReference type="PRINTS" id="PR01594">
    <property type="entry name" value="SECBCHAPRONE"/>
</dbReference>
<dbReference type="GO" id="GO:0006457">
    <property type="term" value="P:protein folding"/>
    <property type="evidence" value="ECO:0007669"/>
    <property type="project" value="UniProtKB-UniRule"/>
</dbReference>
<keyword evidence="4 5" id="KW-0811">Translocation</keyword>
<reference evidence="6 7" key="1">
    <citation type="submission" date="2016-10" db="EMBL/GenBank/DDBJ databases">
        <title>Draft Genome sequence of Alkanindiges sp. strain H1.</title>
        <authorList>
            <person name="Subhash Y."/>
            <person name="Lee S."/>
        </authorList>
    </citation>
    <scope>NUCLEOTIDE SEQUENCE [LARGE SCALE GENOMIC DNA]</scope>
    <source>
        <strain evidence="6 7">H1</strain>
    </source>
</reference>
<name>A0A1S8CXC6_9GAMM</name>
<evidence type="ECO:0000256" key="4">
    <source>
        <dbReference type="ARBA" id="ARBA00023010"/>
    </source>
</evidence>
<comment type="subcellular location">
    <subcellularLocation>
        <location evidence="5">Cytoplasm</location>
    </subcellularLocation>
</comment>
<dbReference type="EMBL" id="MLCN01000008">
    <property type="protein sequence ID" value="ONG41472.1"/>
    <property type="molecule type" value="Genomic_DNA"/>
</dbReference>
<comment type="caution">
    <text evidence="6">The sequence shown here is derived from an EMBL/GenBank/DDBJ whole genome shotgun (WGS) entry which is preliminary data.</text>
</comment>
<evidence type="ECO:0000256" key="2">
    <source>
        <dbReference type="ARBA" id="ARBA00022448"/>
    </source>
</evidence>
<dbReference type="GO" id="GO:0051082">
    <property type="term" value="F:unfolded protein binding"/>
    <property type="evidence" value="ECO:0007669"/>
    <property type="project" value="InterPro"/>
</dbReference>
<evidence type="ECO:0000256" key="1">
    <source>
        <dbReference type="ARBA" id="ARBA00009990"/>
    </source>
</evidence>
<dbReference type="GO" id="GO:0015031">
    <property type="term" value="P:protein transport"/>
    <property type="evidence" value="ECO:0007669"/>
    <property type="project" value="UniProtKB-UniRule"/>
</dbReference>
<evidence type="ECO:0000256" key="3">
    <source>
        <dbReference type="ARBA" id="ARBA00022927"/>
    </source>
</evidence>
<dbReference type="InterPro" id="IPR003708">
    <property type="entry name" value="SecB"/>
</dbReference>
<dbReference type="Gene3D" id="3.10.420.10">
    <property type="entry name" value="SecB-like"/>
    <property type="match status" value="1"/>
</dbReference>
<dbReference type="STRING" id="1907941.BKE30_03230"/>
<dbReference type="GO" id="GO:0005737">
    <property type="term" value="C:cytoplasm"/>
    <property type="evidence" value="ECO:0007669"/>
    <property type="project" value="UniProtKB-SubCell"/>
</dbReference>
<dbReference type="PANTHER" id="PTHR36918">
    <property type="match status" value="1"/>
</dbReference>
<keyword evidence="5" id="KW-0963">Cytoplasm</keyword>
<dbReference type="GO" id="GO:0051262">
    <property type="term" value="P:protein tetramerization"/>
    <property type="evidence" value="ECO:0007669"/>
    <property type="project" value="InterPro"/>
</dbReference>
<dbReference type="PANTHER" id="PTHR36918:SF1">
    <property type="entry name" value="PROTEIN-EXPORT PROTEIN SECB"/>
    <property type="match status" value="1"/>
</dbReference>
<dbReference type="HAMAP" id="MF_00821">
    <property type="entry name" value="SecB"/>
    <property type="match status" value="1"/>
</dbReference>
<dbReference type="NCBIfam" id="TIGR00809">
    <property type="entry name" value="secB"/>
    <property type="match status" value="1"/>
</dbReference>
<dbReference type="Proteomes" id="UP000192132">
    <property type="component" value="Unassembled WGS sequence"/>
</dbReference>
<dbReference type="RefSeq" id="WP_076877230.1">
    <property type="nucleotide sequence ID" value="NZ_MLCN01000008.1"/>
</dbReference>
<sequence length="154" mass="17115">MSEQQAQPQLALERIYAKDISFEVPSAKVFTKEWQPELNINLSSSAEQIDTTHYEVVLKVTVSAENQQETAFIAEIQQAGIFLMENIDQEQLPQLLGAYCPSILFPFAREAINDIVTKGSFPQLLLAPINFDAAFAENLARAQQEQQQAATGNA</sequence>
<protein>
    <recommendedName>
        <fullName evidence="5">Protein-export protein SecB</fullName>
    </recommendedName>
</protein>
<keyword evidence="2 5" id="KW-0813">Transport</keyword>
<gene>
    <name evidence="5" type="primary">secB</name>
    <name evidence="6" type="ORF">BKE30_03230</name>
</gene>
<dbReference type="SUPFAM" id="SSF54611">
    <property type="entry name" value="SecB-like"/>
    <property type="match status" value="1"/>
</dbReference>
<keyword evidence="5" id="KW-0143">Chaperone</keyword>
<keyword evidence="7" id="KW-1185">Reference proteome</keyword>
<evidence type="ECO:0000256" key="5">
    <source>
        <dbReference type="HAMAP-Rule" id="MF_00821"/>
    </source>
</evidence>
<evidence type="ECO:0000313" key="6">
    <source>
        <dbReference type="EMBL" id="ONG41472.1"/>
    </source>
</evidence>
<dbReference type="NCBIfam" id="NF004393">
    <property type="entry name" value="PRK05751.1-4"/>
    <property type="match status" value="1"/>
</dbReference>
<comment type="function">
    <text evidence="5">One of the proteins required for the normal export of preproteins out of the cell cytoplasm. It is a molecular chaperone that binds to a subset of precursor proteins, maintaining them in a translocation-competent state. It also specifically binds to its receptor SecA.</text>
</comment>
<accession>A0A1S8CXC6</accession>
<evidence type="ECO:0000313" key="7">
    <source>
        <dbReference type="Proteomes" id="UP000192132"/>
    </source>
</evidence>